<dbReference type="RefSeq" id="WP_148897103.1">
    <property type="nucleotide sequence ID" value="NZ_VNIB01000018.1"/>
</dbReference>
<sequence>MAAKKYHVKKDDTVMVLAGKEKGKTGKVLRVLRDSDRVIVENLNMVKRHTRPSQANQEGGIIEKEAPIAISNVMLVCGACNKATRTGYRFLDDGSKVRFCKKCNEIVDK</sequence>
<dbReference type="Proteomes" id="UP000324159">
    <property type="component" value="Unassembled WGS sequence"/>
</dbReference>
<dbReference type="GO" id="GO:0019843">
    <property type="term" value="F:rRNA binding"/>
    <property type="evidence" value="ECO:0007669"/>
    <property type="project" value="UniProtKB-UniRule"/>
</dbReference>
<evidence type="ECO:0000313" key="11">
    <source>
        <dbReference type="EMBL" id="TYO95721.1"/>
    </source>
</evidence>
<evidence type="ECO:0000256" key="5">
    <source>
        <dbReference type="ARBA" id="ARBA00023274"/>
    </source>
</evidence>
<evidence type="ECO:0000259" key="10">
    <source>
        <dbReference type="SMART" id="SM00739"/>
    </source>
</evidence>
<name>A0A5D3WG92_9BACT</name>
<dbReference type="FunFam" id="2.30.30.30:FF:000004">
    <property type="entry name" value="50S ribosomal protein L24"/>
    <property type="match status" value="1"/>
</dbReference>
<feature type="domain" description="KOW" evidence="10">
    <location>
        <begin position="7"/>
        <end position="34"/>
    </location>
</feature>
<dbReference type="CDD" id="cd06089">
    <property type="entry name" value="KOW_RPL26"/>
    <property type="match status" value="1"/>
</dbReference>
<comment type="similarity">
    <text evidence="1 8 9">Belongs to the universal ribosomal protein uL24 family.</text>
</comment>
<protein>
    <recommendedName>
        <fullName evidence="6 8">Large ribosomal subunit protein uL24</fullName>
    </recommendedName>
</protein>
<evidence type="ECO:0000256" key="6">
    <source>
        <dbReference type="ARBA" id="ARBA00035206"/>
    </source>
</evidence>
<evidence type="ECO:0000256" key="3">
    <source>
        <dbReference type="ARBA" id="ARBA00022884"/>
    </source>
</evidence>
<keyword evidence="12" id="KW-1185">Reference proteome</keyword>
<dbReference type="AlphaFoldDB" id="A0A5D3WG92"/>
<dbReference type="PANTHER" id="PTHR12903">
    <property type="entry name" value="MITOCHONDRIAL RIBOSOMAL PROTEIN L24"/>
    <property type="match status" value="1"/>
</dbReference>
<dbReference type="InterPro" id="IPR041988">
    <property type="entry name" value="Ribosomal_uL24_KOW"/>
</dbReference>
<dbReference type="InterPro" id="IPR005825">
    <property type="entry name" value="Ribosomal_uL24_CS"/>
</dbReference>
<dbReference type="Pfam" id="PF00467">
    <property type="entry name" value="KOW"/>
    <property type="match status" value="1"/>
</dbReference>
<reference evidence="11 12" key="1">
    <citation type="submission" date="2019-07" db="EMBL/GenBank/DDBJ databases">
        <title>Genomic Encyclopedia of Type Strains, Phase IV (KMG-IV): sequencing the most valuable type-strain genomes for metagenomic binning, comparative biology and taxonomic classification.</title>
        <authorList>
            <person name="Goeker M."/>
        </authorList>
    </citation>
    <scope>NUCLEOTIDE SEQUENCE [LARGE SCALE GENOMIC DNA]</scope>
    <source>
        <strain evidence="11 12">SS015</strain>
    </source>
</reference>
<dbReference type="InterPro" id="IPR003256">
    <property type="entry name" value="Ribosomal_uL24"/>
</dbReference>
<dbReference type="InterPro" id="IPR005824">
    <property type="entry name" value="KOW"/>
</dbReference>
<evidence type="ECO:0000256" key="4">
    <source>
        <dbReference type="ARBA" id="ARBA00022980"/>
    </source>
</evidence>
<evidence type="ECO:0000313" key="12">
    <source>
        <dbReference type="Proteomes" id="UP000324159"/>
    </source>
</evidence>
<dbReference type="GO" id="GO:0003735">
    <property type="term" value="F:structural constituent of ribosome"/>
    <property type="evidence" value="ECO:0007669"/>
    <property type="project" value="InterPro"/>
</dbReference>
<comment type="function">
    <text evidence="8">One of two assembly initiator proteins, it binds directly to the 5'-end of the 23S rRNA, where it nucleates assembly of the 50S subunit.</text>
</comment>
<dbReference type="PROSITE" id="PS01108">
    <property type="entry name" value="RIBOSOMAL_L24"/>
    <property type="match status" value="1"/>
</dbReference>
<dbReference type="Pfam" id="PF17136">
    <property type="entry name" value="ribosomal_L24"/>
    <property type="match status" value="1"/>
</dbReference>
<evidence type="ECO:0000256" key="7">
    <source>
        <dbReference type="ARBA" id="ARBA00058688"/>
    </source>
</evidence>
<evidence type="ECO:0000256" key="8">
    <source>
        <dbReference type="HAMAP-Rule" id="MF_01326"/>
    </source>
</evidence>
<dbReference type="GO" id="GO:1990904">
    <property type="term" value="C:ribonucleoprotein complex"/>
    <property type="evidence" value="ECO:0007669"/>
    <property type="project" value="UniProtKB-KW"/>
</dbReference>
<gene>
    <name evidence="8" type="primary">rplX</name>
    <name evidence="11" type="ORF">EDC39_11861</name>
</gene>
<keyword evidence="5 8" id="KW-0687">Ribonucleoprotein</keyword>
<dbReference type="InterPro" id="IPR057264">
    <property type="entry name" value="Ribosomal_uL24_C"/>
</dbReference>
<dbReference type="SUPFAM" id="SSF50104">
    <property type="entry name" value="Translation proteins SH3-like domain"/>
    <property type="match status" value="1"/>
</dbReference>
<proteinExistence type="inferred from homology"/>
<comment type="function">
    <text evidence="7 8">One of the proteins that surrounds the polypeptide exit tunnel on the outside of the subunit.</text>
</comment>
<dbReference type="InterPro" id="IPR014722">
    <property type="entry name" value="Rib_uL2_dom2"/>
</dbReference>
<dbReference type="HAMAP" id="MF_01326_B">
    <property type="entry name" value="Ribosomal_uL24_B"/>
    <property type="match status" value="1"/>
</dbReference>
<keyword evidence="2 8" id="KW-0699">rRNA-binding</keyword>
<dbReference type="GO" id="GO:0005840">
    <property type="term" value="C:ribosome"/>
    <property type="evidence" value="ECO:0007669"/>
    <property type="project" value="UniProtKB-KW"/>
</dbReference>
<evidence type="ECO:0000256" key="2">
    <source>
        <dbReference type="ARBA" id="ARBA00022730"/>
    </source>
</evidence>
<dbReference type="OrthoDB" id="9807419at2"/>
<keyword evidence="4 8" id="KW-0689">Ribosomal protein</keyword>
<comment type="caution">
    <text evidence="11">The sequence shown here is derived from an EMBL/GenBank/DDBJ whole genome shotgun (WGS) entry which is preliminary data.</text>
</comment>
<dbReference type="GO" id="GO:0006412">
    <property type="term" value="P:translation"/>
    <property type="evidence" value="ECO:0007669"/>
    <property type="project" value="UniProtKB-UniRule"/>
</dbReference>
<accession>A0A5D3WG92</accession>
<comment type="subunit">
    <text evidence="8">Part of the 50S ribosomal subunit.</text>
</comment>
<dbReference type="Gene3D" id="2.30.30.30">
    <property type="match status" value="1"/>
</dbReference>
<keyword evidence="3 8" id="KW-0694">RNA-binding</keyword>
<dbReference type="EMBL" id="VNIB01000018">
    <property type="protein sequence ID" value="TYO95721.1"/>
    <property type="molecule type" value="Genomic_DNA"/>
</dbReference>
<dbReference type="NCBIfam" id="TIGR01079">
    <property type="entry name" value="rplX_bact"/>
    <property type="match status" value="1"/>
</dbReference>
<organism evidence="11 12">
    <name type="scientific">Geothermobacter ehrlichii</name>
    <dbReference type="NCBI Taxonomy" id="213224"/>
    <lineage>
        <taxon>Bacteria</taxon>
        <taxon>Pseudomonadati</taxon>
        <taxon>Thermodesulfobacteriota</taxon>
        <taxon>Desulfuromonadia</taxon>
        <taxon>Desulfuromonadales</taxon>
        <taxon>Geothermobacteraceae</taxon>
        <taxon>Geothermobacter</taxon>
    </lineage>
</organism>
<evidence type="ECO:0000256" key="9">
    <source>
        <dbReference type="RuleBase" id="RU003477"/>
    </source>
</evidence>
<dbReference type="SMART" id="SM00739">
    <property type="entry name" value="KOW"/>
    <property type="match status" value="1"/>
</dbReference>
<evidence type="ECO:0000256" key="1">
    <source>
        <dbReference type="ARBA" id="ARBA00010618"/>
    </source>
</evidence>
<dbReference type="InterPro" id="IPR008991">
    <property type="entry name" value="Translation_prot_SH3-like_sf"/>
</dbReference>